<evidence type="ECO:0000313" key="2">
    <source>
        <dbReference type="EMBL" id="EGF98054.1"/>
    </source>
</evidence>
<dbReference type="Gene3D" id="3.90.920.10">
    <property type="entry name" value="DNA primase, PRIM domain"/>
    <property type="match status" value="2"/>
</dbReference>
<keyword evidence="3" id="KW-1185">Reference proteome</keyword>
<dbReference type="AlphaFoldDB" id="F4SBC4"/>
<dbReference type="Proteomes" id="UP000001072">
    <property type="component" value="Unassembled WGS sequence"/>
</dbReference>
<dbReference type="VEuPathDB" id="FungiDB:MELLADRAFT_113881"/>
<dbReference type="SUPFAM" id="SSF56747">
    <property type="entry name" value="Prim-pol domain"/>
    <property type="match status" value="1"/>
</dbReference>
<accession>F4SBC4</accession>
<dbReference type="GeneID" id="18925123"/>
<protein>
    <submittedName>
        <fullName evidence="2">Uncharacterized protein</fullName>
    </submittedName>
</protein>
<dbReference type="eggNOG" id="KOG2851">
    <property type="taxonomic scope" value="Eukaryota"/>
</dbReference>
<organism evidence="3">
    <name type="scientific">Melampsora larici-populina (strain 98AG31 / pathotype 3-4-7)</name>
    <name type="common">Poplar leaf rust fungus</name>
    <dbReference type="NCBI Taxonomy" id="747676"/>
    <lineage>
        <taxon>Eukaryota</taxon>
        <taxon>Fungi</taxon>
        <taxon>Dikarya</taxon>
        <taxon>Basidiomycota</taxon>
        <taxon>Pucciniomycotina</taxon>
        <taxon>Pucciniomycetes</taxon>
        <taxon>Pucciniales</taxon>
        <taxon>Melampsoraceae</taxon>
        <taxon>Melampsora</taxon>
    </lineage>
</organism>
<dbReference type="PANTHER" id="PTHR10536">
    <property type="entry name" value="DNA PRIMASE SMALL SUBUNIT"/>
    <property type="match status" value="1"/>
</dbReference>
<sequence>MSQSLIVPNYAFTDQEFAVTLRNEAYLRTTLMQAAFKPILRELVFDIDLTDYDDIRSCCCEARICSKRWKFITIAEKVLDLSNSSFSDQRRSQRLKEELINIQIHYTYPRINLEVHKHMTHILKSPFWVHLGSSTGKVCVPIDPTQIHAFDPKKVPDVRDLLRQLDKVKFNQTGDGPQQSNKPNWEQTSLKPYIEVFEKHINKIVKEKLKSKKL</sequence>
<dbReference type="RefSeq" id="XP_007418693.1">
    <property type="nucleotide sequence ID" value="XM_007418631.1"/>
</dbReference>
<evidence type="ECO:0000256" key="1">
    <source>
        <dbReference type="ARBA" id="ARBA00009762"/>
    </source>
</evidence>
<dbReference type="InParanoid" id="F4SBC4"/>
<reference evidence="3" key="1">
    <citation type="journal article" date="2011" name="Proc. Natl. Acad. Sci. U.S.A.">
        <title>Obligate biotrophy features unraveled by the genomic analysis of rust fungi.</title>
        <authorList>
            <person name="Duplessis S."/>
            <person name="Cuomo C.A."/>
            <person name="Lin Y.-C."/>
            <person name="Aerts A."/>
            <person name="Tisserant E."/>
            <person name="Veneault-Fourrey C."/>
            <person name="Joly D.L."/>
            <person name="Hacquard S."/>
            <person name="Amselem J."/>
            <person name="Cantarel B.L."/>
            <person name="Chiu R."/>
            <person name="Coutinho P.M."/>
            <person name="Feau N."/>
            <person name="Field M."/>
            <person name="Frey P."/>
            <person name="Gelhaye E."/>
            <person name="Goldberg J."/>
            <person name="Grabherr M.G."/>
            <person name="Kodira C.D."/>
            <person name="Kohler A."/>
            <person name="Kuees U."/>
            <person name="Lindquist E.A."/>
            <person name="Lucas S.M."/>
            <person name="Mago R."/>
            <person name="Mauceli E."/>
            <person name="Morin E."/>
            <person name="Murat C."/>
            <person name="Pangilinan J.L."/>
            <person name="Park R."/>
            <person name="Pearson M."/>
            <person name="Quesneville H."/>
            <person name="Rouhier N."/>
            <person name="Sakthikumar S."/>
            <person name="Salamov A.A."/>
            <person name="Schmutz J."/>
            <person name="Selles B."/>
            <person name="Shapiro H."/>
            <person name="Tanguay P."/>
            <person name="Tuskan G.A."/>
            <person name="Henrissat B."/>
            <person name="Van de Peer Y."/>
            <person name="Rouze P."/>
            <person name="Ellis J.G."/>
            <person name="Dodds P.N."/>
            <person name="Schein J.E."/>
            <person name="Zhong S."/>
            <person name="Hamelin R.C."/>
            <person name="Grigoriev I.V."/>
            <person name="Szabo L.J."/>
            <person name="Martin F."/>
        </authorList>
    </citation>
    <scope>NUCLEOTIDE SEQUENCE [LARGE SCALE GENOMIC DNA]</scope>
    <source>
        <strain evidence="3">98AG31 / pathotype 3-4-7</strain>
    </source>
</reference>
<dbReference type="KEGG" id="mlr:MELLADRAFT_113881"/>
<name>F4SBC4_MELLP</name>
<dbReference type="HOGENOM" id="CLU_112551_0_0_1"/>
<comment type="similarity">
    <text evidence="1">Belongs to the eukaryotic-type primase small subunit family.</text>
</comment>
<proteinExistence type="inferred from homology"/>
<dbReference type="EMBL" id="GL883187">
    <property type="protein sequence ID" value="EGF98054.1"/>
    <property type="molecule type" value="Genomic_DNA"/>
</dbReference>
<evidence type="ECO:0000313" key="3">
    <source>
        <dbReference type="Proteomes" id="UP000001072"/>
    </source>
</evidence>
<dbReference type="OrthoDB" id="19606at2759"/>
<dbReference type="STRING" id="747676.F4SBC4"/>
<gene>
    <name evidence="2" type="ORF">MELLADRAFT_113881</name>
</gene>